<accession>A0A7W4V6M2</accession>
<comment type="caution">
    <text evidence="1">The sequence shown here is derived from an EMBL/GenBank/DDBJ whole genome shotgun (WGS) entry which is preliminary data.</text>
</comment>
<dbReference type="EMBL" id="JACHWF010000001">
    <property type="protein sequence ID" value="MBB3006011.1"/>
    <property type="molecule type" value="Genomic_DNA"/>
</dbReference>
<gene>
    <name evidence="1" type="ORF">FHX61_000627</name>
</gene>
<evidence type="ECO:0000313" key="2">
    <source>
        <dbReference type="Proteomes" id="UP000578036"/>
    </source>
</evidence>
<evidence type="ECO:0000313" key="1">
    <source>
        <dbReference type="EMBL" id="MBB3006011.1"/>
    </source>
</evidence>
<sequence length="37" mass="4348">MNPEITWEAWLRLQRAAGFRPTGRWLASGEPELTRIH</sequence>
<name>A0A7W4V6M2_9BURK</name>
<proteinExistence type="predicted"/>
<organism evidence="1 2">
    <name type="scientific">Cupriavidus alkaliphilus</name>
    <dbReference type="NCBI Taxonomy" id="942866"/>
    <lineage>
        <taxon>Bacteria</taxon>
        <taxon>Pseudomonadati</taxon>
        <taxon>Pseudomonadota</taxon>
        <taxon>Betaproteobacteria</taxon>
        <taxon>Burkholderiales</taxon>
        <taxon>Burkholderiaceae</taxon>
        <taxon>Cupriavidus</taxon>
    </lineage>
</organism>
<keyword evidence="2" id="KW-1185">Reference proteome</keyword>
<dbReference type="Proteomes" id="UP000578036">
    <property type="component" value="Unassembled WGS sequence"/>
</dbReference>
<protein>
    <submittedName>
        <fullName evidence="1">Uncharacterized protein</fullName>
    </submittedName>
</protein>
<dbReference type="AlphaFoldDB" id="A0A7W4V6M2"/>
<reference evidence="1 2" key="1">
    <citation type="submission" date="2020-08" db="EMBL/GenBank/DDBJ databases">
        <title>Genomic Encyclopedia of Type Strains, Phase IV (KMG-V): Genome sequencing to study the core and pangenomes of soil and plant-associated prokaryotes.</title>
        <authorList>
            <person name="Whitman W."/>
        </authorList>
    </citation>
    <scope>NUCLEOTIDE SEQUENCE [LARGE SCALE GENOMIC DNA]</scope>
    <source>
        <strain evidence="1 2">SLV-2362</strain>
    </source>
</reference>